<dbReference type="Pfam" id="PF03572">
    <property type="entry name" value="Peptidase_S41"/>
    <property type="match status" value="1"/>
</dbReference>
<dbReference type="OrthoDB" id="7168509at2"/>
<dbReference type="CDD" id="cd07561">
    <property type="entry name" value="Peptidase_S41_CPP_like"/>
    <property type="match status" value="1"/>
</dbReference>
<dbReference type="GO" id="GO:0007165">
    <property type="term" value="P:signal transduction"/>
    <property type="evidence" value="ECO:0007669"/>
    <property type="project" value="TreeGrafter"/>
</dbReference>
<sequence>MKLLKACIIPFFESFFGRFSARFPYRFLSLFLVSFSLITLVSCREKESTPENIEIQHFVWRGLNAFYLWQDKIPDLSDTRFKNDVELNTYLAGFENPTDLFYSSLSMNDEYPKNPNSTYSWIVEDYIALENSFQSIRLTTGMKIKAVNYADGSAKYYVYVYDVSKGSDADTKGIKRGMLINQVNGTEITKDNINDLFNQASFTVHLADYQQGNPVSNGRTVLLTTSQVTENPIQQAKVITQGSNRIGYLLYNQFSSSFDEALNAEFLNFKNEAITDLIVDLRYNGGGSVQSASYLAQMITGQFTGELFSKQVWNHKVNANFSPDFFNNNFTDKIINKDNQGTIVSEKNIEGLHLNRVYFIVSGNSASASELVINGLKPYIDVKLVGTQTYGKHVGSITLYDSDNFMRTGENLKTSHTWAMQPIVLEIQNKKGENKPNGFIPEVIIQETPNALGILGDSSEPLLAKTIEYITKGVRESVPSKRIFPKSFVWDSSMKNPDYNTMYVDFK</sequence>
<dbReference type="InterPro" id="IPR005151">
    <property type="entry name" value="Tail-specific_protease"/>
</dbReference>
<evidence type="ECO:0000313" key="2">
    <source>
        <dbReference type="EMBL" id="SOS74746.1"/>
    </source>
</evidence>
<feature type="domain" description="Tail specific protease" evidence="1">
    <location>
        <begin position="216"/>
        <end position="430"/>
    </location>
</feature>
<keyword evidence="3" id="KW-1185">Reference proteome</keyword>
<dbReference type="RefSeq" id="WP_101917232.1">
    <property type="nucleotide sequence ID" value="NZ_OENF01000019.1"/>
</dbReference>
<dbReference type="GO" id="GO:0030288">
    <property type="term" value="C:outer membrane-bounded periplasmic space"/>
    <property type="evidence" value="ECO:0007669"/>
    <property type="project" value="TreeGrafter"/>
</dbReference>
<dbReference type="Proteomes" id="UP000234211">
    <property type="component" value="Unassembled WGS sequence"/>
</dbReference>
<dbReference type="GO" id="GO:0006508">
    <property type="term" value="P:proteolysis"/>
    <property type="evidence" value="ECO:0007669"/>
    <property type="project" value="InterPro"/>
</dbReference>
<proteinExistence type="predicted"/>
<dbReference type="InterPro" id="IPR041613">
    <property type="entry name" value="Pept_S41_N"/>
</dbReference>
<evidence type="ECO:0000313" key="3">
    <source>
        <dbReference type="Proteomes" id="UP000234211"/>
    </source>
</evidence>
<dbReference type="SUPFAM" id="SSF52096">
    <property type="entry name" value="ClpP/crotonase"/>
    <property type="match status" value="1"/>
</dbReference>
<dbReference type="Gene3D" id="3.90.226.10">
    <property type="entry name" value="2-enoyl-CoA Hydratase, Chain A, domain 1"/>
    <property type="match status" value="1"/>
</dbReference>
<reference evidence="3" key="1">
    <citation type="submission" date="2017-11" db="EMBL/GenBank/DDBJ databases">
        <authorList>
            <person name="Duchaud E."/>
        </authorList>
    </citation>
    <scope>NUCLEOTIDE SEQUENCE [LARGE SCALE GENOMIC DNA]</scope>
    <source>
        <strain evidence="3">Tenacibaculum sp. TNO020</strain>
    </source>
</reference>
<name>A0A2H1YGX5_9FLAO</name>
<dbReference type="Gene3D" id="3.30.750.170">
    <property type="match status" value="1"/>
</dbReference>
<dbReference type="InterPro" id="IPR029045">
    <property type="entry name" value="ClpP/crotonase-like_dom_sf"/>
</dbReference>
<dbReference type="PANTHER" id="PTHR32060">
    <property type="entry name" value="TAIL-SPECIFIC PROTEASE"/>
    <property type="match status" value="1"/>
</dbReference>
<dbReference type="AlphaFoldDB" id="A0A2H1YGX5"/>
<accession>A0A2H1YGX5</accession>
<dbReference type="Gene3D" id="2.30.42.10">
    <property type="match status" value="1"/>
</dbReference>
<gene>
    <name evidence="2" type="ORF">TNO020_260177</name>
</gene>
<evidence type="ECO:0000259" key="1">
    <source>
        <dbReference type="SMART" id="SM00245"/>
    </source>
</evidence>
<dbReference type="GO" id="GO:0008236">
    <property type="term" value="F:serine-type peptidase activity"/>
    <property type="evidence" value="ECO:0007669"/>
    <property type="project" value="InterPro"/>
</dbReference>
<dbReference type="PANTHER" id="PTHR32060:SF30">
    <property type="entry name" value="CARBOXY-TERMINAL PROCESSING PROTEASE CTPA"/>
    <property type="match status" value="1"/>
</dbReference>
<dbReference type="InterPro" id="IPR036034">
    <property type="entry name" value="PDZ_sf"/>
</dbReference>
<dbReference type="SMART" id="SM00245">
    <property type="entry name" value="TSPc"/>
    <property type="match status" value="1"/>
</dbReference>
<dbReference type="EMBL" id="OENF01000019">
    <property type="protein sequence ID" value="SOS74746.1"/>
    <property type="molecule type" value="Genomic_DNA"/>
</dbReference>
<dbReference type="GO" id="GO:0004175">
    <property type="term" value="F:endopeptidase activity"/>
    <property type="evidence" value="ECO:0007669"/>
    <property type="project" value="TreeGrafter"/>
</dbReference>
<protein>
    <recommendedName>
        <fullName evidence="1">Tail specific protease domain-containing protein</fullName>
    </recommendedName>
</protein>
<organism evidence="2 3">
    <name type="scientific">Tenacibaculum piscium</name>
    <dbReference type="NCBI Taxonomy" id="1458515"/>
    <lineage>
        <taxon>Bacteria</taxon>
        <taxon>Pseudomonadati</taxon>
        <taxon>Bacteroidota</taxon>
        <taxon>Flavobacteriia</taxon>
        <taxon>Flavobacteriales</taxon>
        <taxon>Flavobacteriaceae</taxon>
        <taxon>Tenacibaculum</taxon>
    </lineage>
</organism>
<dbReference type="SUPFAM" id="SSF50156">
    <property type="entry name" value="PDZ domain-like"/>
    <property type="match status" value="1"/>
</dbReference>
<dbReference type="Pfam" id="PF18294">
    <property type="entry name" value="Pept_S41_N"/>
    <property type="match status" value="1"/>
</dbReference>